<accession>A0A4Q7VGD1</accession>
<dbReference type="InterPro" id="IPR052372">
    <property type="entry name" value="YpjD/HemX"/>
</dbReference>
<sequence length="298" mass="31327">MSTGSLVASAGWPMTVASVVALLAYAATAVRAQVIAGAAALPASAPTAAAPRGLEGGLLMLGWLAQGVAIAVHAAGLDLDPPGTRFGFAPALSLTVWLVLAVYAIESRVLPLPALQRVLALLGGASVALALAFPGELRAHAGSPWAPIHWVLGIASYGLFGVAVLHAALLRKAEQRLRLKPGAGARALPPQNAHGVFGLPLLRLEKLTFRFVEAGFVVLSATIVLGWWFATPWRWDHKAIFSLLSWAVFAGLLVGRHSRGWRGRQATRWLYVGAGLLLLAYVGSRFVLEVLLQRSALG</sequence>
<evidence type="ECO:0000259" key="2">
    <source>
        <dbReference type="Pfam" id="PF01578"/>
    </source>
</evidence>
<reference evidence="3 4" key="1">
    <citation type="submission" date="2019-02" db="EMBL/GenBank/DDBJ databases">
        <title>Genomic Encyclopedia of Type Strains, Phase IV (KMG-IV): sequencing the most valuable type-strain genomes for metagenomic binning, comparative biology and taxonomic classification.</title>
        <authorList>
            <person name="Goeker M."/>
        </authorList>
    </citation>
    <scope>NUCLEOTIDE SEQUENCE [LARGE SCALE GENOMIC DNA]</scope>
    <source>
        <strain evidence="3 4">DSM 19570</strain>
    </source>
</reference>
<dbReference type="EMBL" id="SHKP01000007">
    <property type="protein sequence ID" value="RZT95064.1"/>
    <property type="molecule type" value="Genomic_DNA"/>
</dbReference>
<feature type="domain" description="Cytochrome c assembly protein" evidence="2">
    <location>
        <begin position="92"/>
        <end position="291"/>
    </location>
</feature>
<evidence type="ECO:0000313" key="4">
    <source>
        <dbReference type="Proteomes" id="UP000293671"/>
    </source>
</evidence>
<feature type="transmembrane region" description="Helical" evidence="1">
    <location>
        <begin position="147"/>
        <end position="170"/>
    </location>
</feature>
<feature type="transmembrane region" description="Helical" evidence="1">
    <location>
        <begin position="239"/>
        <end position="257"/>
    </location>
</feature>
<organism evidence="3 4">
    <name type="scientific">Rivibacter subsaxonicus</name>
    <dbReference type="NCBI Taxonomy" id="457575"/>
    <lineage>
        <taxon>Bacteria</taxon>
        <taxon>Pseudomonadati</taxon>
        <taxon>Pseudomonadota</taxon>
        <taxon>Betaproteobacteria</taxon>
        <taxon>Burkholderiales</taxon>
        <taxon>Rivibacter</taxon>
    </lineage>
</organism>
<dbReference type="PANTHER" id="PTHR38034:SF1">
    <property type="entry name" value="INNER MEMBRANE PROTEIN YPJD"/>
    <property type="match status" value="1"/>
</dbReference>
<dbReference type="AlphaFoldDB" id="A0A4Q7VGD1"/>
<dbReference type="PANTHER" id="PTHR38034">
    <property type="entry name" value="INNER MEMBRANE PROTEIN YPJD"/>
    <property type="match status" value="1"/>
</dbReference>
<name>A0A4Q7VGD1_9BURK</name>
<feature type="transmembrane region" description="Helical" evidence="1">
    <location>
        <begin position="86"/>
        <end position="105"/>
    </location>
</feature>
<keyword evidence="4" id="KW-1185">Reference proteome</keyword>
<evidence type="ECO:0000313" key="3">
    <source>
        <dbReference type="EMBL" id="RZT95064.1"/>
    </source>
</evidence>
<keyword evidence="1" id="KW-0472">Membrane</keyword>
<keyword evidence="1" id="KW-0812">Transmembrane</keyword>
<dbReference type="Proteomes" id="UP000293671">
    <property type="component" value="Unassembled WGS sequence"/>
</dbReference>
<gene>
    <name evidence="3" type="ORF">EV670_2812</name>
</gene>
<feature type="transmembrane region" description="Helical" evidence="1">
    <location>
        <begin position="117"/>
        <end position="135"/>
    </location>
</feature>
<protein>
    <submittedName>
        <fullName evidence="3">ABC-type uncharacterized transport system permease subunit</fullName>
    </submittedName>
</protein>
<keyword evidence="1" id="KW-1133">Transmembrane helix</keyword>
<proteinExistence type="predicted"/>
<dbReference type="GO" id="GO:0020037">
    <property type="term" value="F:heme binding"/>
    <property type="evidence" value="ECO:0007669"/>
    <property type="project" value="InterPro"/>
</dbReference>
<dbReference type="Pfam" id="PF01578">
    <property type="entry name" value="Cytochrom_C_asm"/>
    <property type="match status" value="1"/>
</dbReference>
<feature type="transmembrane region" description="Helical" evidence="1">
    <location>
        <begin position="211"/>
        <end position="233"/>
    </location>
</feature>
<evidence type="ECO:0000256" key="1">
    <source>
        <dbReference type="SAM" id="Phobius"/>
    </source>
</evidence>
<feature type="transmembrane region" description="Helical" evidence="1">
    <location>
        <begin position="269"/>
        <end position="288"/>
    </location>
</feature>
<dbReference type="GO" id="GO:0017004">
    <property type="term" value="P:cytochrome complex assembly"/>
    <property type="evidence" value="ECO:0007669"/>
    <property type="project" value="InterPro"/>
</dbReference>
<dbReference type="InterPro" id="IPR002541">
    <property type="entry name" value="Cyt_c_assembly"/>
</dbReference>
<comment type="caution">
    <text evidence="3">The sequence shown here is derived from an EMBL/GenBank/DDBJ whole genome shotgun (WGS) entry which is preliminary data.</text>
</comment>